<dbReference type="EC" id="4.4.1.22" evidence="5"/>
<dbReference type="SUPFAM" id="SSF51316">
    <property type="entry name" value="Mss4-like"/>
    <property type="match status" value="1"/>
</dbReference>
<dbReference type="GO" id="GO:0008270">
    <property type="term" value="F:zinc ion binding"/>
    <property type="evidence" value="ECO:0007669"/>
    <property type="project" value="UniProtKB-UniRule"/>
</dbReference>
<dbReference type="RefSeq" id="WP_175051420.1">
    <property type="nucleotide sequence ID" value="NZ_CADIKC010000004.1"/>
</dbReference>
<dbReference type="PANTHER" id="PTHR33337">
    <property type="entry name" value="GFA DOMAIN-CONTAINING PROTEIN"/>
    <property type="match status" value="1"/>
</dbReference>
<evidence type="ECO:0000313" key="7">
    <source>
        <dbReference type="EMBL" id="CAB3695556.1"/>
    </source>
</evidence>
<feature type="domain" description="CENP-V/GFA" evidence="6">
    <location>
        <begin position="21"/>
        <end position="169"/>
    </location>
</feature>
<comment type="similarity">
    <text evidence="1 5">Belongs to the Gfa family.</text>
</comment>
<gene>
    <name evidence="5 7" type="primary">gfa</name>
    <name evidence="7" type="ORF">LMG24238_03344</name>
</gene>
<comment type="function">
    <text evidence="5">Catalyzes the condensation of formaldehyde and glutathione to S-hydroxymethylglutathione.</text>
</comment>
<dbReference type="Pfam" id="PF04828">
    <property type="entry name" value="GFA"/>
    <property type="match status" value="1"/>
</dbReference>
<dbReference type="HAMAP" id="MF_00723">
    <property type="entry name" value="Formald_GSH"/>
    <property type="match status" value="1"/>
</dbReference>
<evidence type="ECO:0000313" key="8">
    <source>
        <dbReference type="Proteomes" id="UP000494255"/>
    </source>
</evidence>
<comment type="pathway">
    <text evidence="5">One-carbon metabolism; formaldehyde degradation; formate from formaldehyde (glutathione route): step 1/3.</text>
</comment>
<evidence type="ECO:0000259" key="6">
    <source>
        <dbReference type="PROSITE" id="PS51891"/>
    </source>
</evidence>
<feature type="binding site" evidence="5">
    <location>
        <position position="51"/>
    </location>
    <ligand>
        <name>Zn(2+)</name>
        <dbReference type="ChEBI" id="CHEBI:29105"/>
        <label>2</label>
        <note>catalytic</note>
    </ligand>
</feature>
<feature type="binding site" evidence="5">
    <location>
        <position position="96"/>
    </location>
    <ligand>
        <name>Zn(2+)</name>
        <dbReference type="ChEBI" id="CHEBI:29105"/>
        <label>1</label>
        <note>structural</note>
    </ligand>
</feature>
<dbReference type="NCBIfam" id="TIGR02820">
    <property type="entry name" value="formald_GSH"/>
    <property type="match status" value="1"/>
</dbReference>
<dbReference type="Proteomes" id="UP000494255">
    <property type="component" value="Unassembled WGS sequence"/>
</dbReference>
<keyword evidence="2 5" id="KW-0479">Metal-binding</keyword>
<dbReference type="AlphaFoldDB" id="A0A6J5B9F9"/>
<keyword evidence="3 5" id="KW-0862">Zinc</keyword>
<organism evidence="7 8">
    <name type="scientific">Paraburkholderia sediminicola</name>
    <dbReference type="NCBI Taxonomy" id="458836"/>
    <lineage>
        <taxon>Bacteria</taxon>
        <taxon>Pseudomonadati</taxon>
        <taxon>Pseudomonadota</taxon>
        <taxon>Betaproteobacteria</taxon>
        <taxon>Burkholderiales</taxon>
        <taxon>Burkholderiaceae</taxon>
        <taxon>Paraburkholderia</taxon>
    </lineage>
</organism>
<dbReference type="InterPro" id="IPR014185">
    <property type="entry name" value="Formald_GSH"/>
</dbReference>
<dbReference type="GO" id="GO:0051907">
    <property type="term" value="F:S-(hydroxymethyl)glutathione synthase activity"/>
    <property type="evidence" value="ECO:0007669"/>
    <property type="project" value="UniProtKB-UniRule"/>
</dbReference>
<accession>A0A6J5B9F9</accession>
<dbReference type="GeneID" id="97041965"/>
<dbReference type="EMBL" id="CADIKC010000004">
    <property type="protein sequence ID" value="CAB3695556.1"/>
    <property type="molecule type" value="Genomic_DNA"/>
</dbReference>
<feature type="binding site" evidence="5">
    <location>
        <position position="99"/>
    </location>
    <ligand>
        <name>Zn(2+)</name>
        <dbReference type="ChEBI" id="CHEBI:29105"/>
        <label>1</label>
        <note>structural</note>
    </ligand>
</feature>
<dbReference type="GO" id="GO:0046294">
    <property type="term" value="P:formaldehyde catabolic process"/>
    <property type="evidence" value="ECO:0007669"/>
    <property type="project" value="UniProtKB-UniRule"/>
</dbReference>
<proteinExistence type="inferred from homology"/>
<protein>
    <recommendedName>
        <fullName evidence="5">Glutathione-dependent formaldehyde-activating enzyme</fullName>
        <ecNumber evidence="5">4.4.1.22</ecNumber>
    </recommendedName>
    <alternativeName>
        <fullName evidence="5">S-(hydroxymethyl)glutathione synthase</fullName>
    </alternativeName>
</protein>
<feature type="binding site" evidence="5">
    <location>
        <position position="54"/>
    </location>
    <ligand>
        <name>Zn(2+)</name>
        <dbReference type="ChEBI" id="CHEBI:29105"/>
        <label>2</label>
        <note>catalytic</note>
    </ligand>
</feature>
<dbReference type="NCBIfam" id="NF003829">
    <property type="entry name" value="PRK05417.1"/>
    <property type="match status" value="1"/>
</dbReference>
<comment type="cofactor">
    <cofactor evidence="5">
        <name>Zn(2+)</name>
        <dbReference type="ChEBI" id="CHEBI:29105"/>
    </cofactor>
    <text evidence="5">Binds 2 Zn(2+) ions per subunit.</text>
</comment>
<evidence type="ECO:0000256" key="3">
    <source>
        <dbReference type="ARBA" id="ARBA00022833"/>
    </source>
</evidence>
<evidence type="ECO:0000256" key="4">
    <source>
        <dbReference type="ARBA" id="ARBA00023239"/>
    </source>
</evidence>
<reference evidence="7 8" key="1">
    <citation type="submission" date="2020-04" db="EMBL/GenBank/DDBJ databases">
        <authorList>
            <person name="De Canck E."/>
        </authorList>
    </citation>
    <scope>NUCLEOTIDE SEQUENCE [LARGE SCALE GENOMIC DNA]</scope>
    <source>
        <strain evidence="7 8">LMG 24238</strain>
    </source>
</reference>
<dbReference type="PANTHER" id="PTHR33337:SF40">
    <property type="entry name" value="CENP-V_GFA DOMAIN-CONTAINING PROTEIN-RELATED"/>
    <property type="match status" value="1"/>
</dbReference>
<feature type="binding site" evidence="5">
    <location>
        <position position="30"/>
    </location>
    <ligand>
        <name>Zn(2+)</name>
        <dbReference type="ChEBI" id="CHEBI:29105"/>
        <label>1</label>
        <note>structural</note>
    </ligand>
</feature>
<keyword evidence="4 5" id="KW-0456">Lyase</keyword>
<dbReference type="PROSITE" id="PS51891">
    <property type="entry name" value="CENP_V_GFA"/>
    <property type="match status" value="1"/>
</dbReference>
<dbReference type="PIRSF" id="PIRSF033318">
    <property type="entry name" value="Formald_GSH"/>
    <property type="match status" value="1"/>
</dbReference>
<dbReference type="InterPro" id="IPR011057">
    <property type="entry name" value="Mss4-like_sf"/>
</dbReference>
<feature type="binding site" evidence="5">
    <location>
        <position position="28"/>
    </location>
    <ligand>
        <name>Zn(2+)</name>
        <dbReference type="ChEBI" id="CHEBI:29105"/>
        <label>1</label>
        <note>structural</note>
    </ligand>
</feature>
<name>A0A6J5B9F9_9BURK</name>
<dbReference type="InterPro" id="IPR006913">
    <property type="entry name" value="CENP-V/GFA"/>
</dbReference>
<evidence type="ECO:0000256" key="2">
    <source>
        <dbReference type="ARBA" id="ARBA00022723"/>
    </source>
</evidence>
<feature type="binding site" evidence="5">
    <location>
        <position position="49"/>
    </location>
    <ligand>
        <name>Zn(2+)</name>
        <dbReference type="ChEBI" id="CHEBI:29105"/>
        <label>2</label>
        <note>catalytic</note>
    </ligand>
</feature>
<sequence>MSTLTIHPSVDAGVRKGTPGFTGGTLHCQCKSDKVEVRVESNVAHNHVCGCTKCWKPAGSAFAMIAVAPRDKVTVTAHAEKLQIVDENAAIQRHACKGCGAHMYCRIENRDHPFYGLDFIHVELSDESGWEEPRFAAYVSSVIEGGGAKPEQMDGVRARLTELGLPPYDALNPPLMDAIATHIAKRNGVLKS</sequence>
<evidence type="ECO:0000256" key="5">
    <source>
        <dbReference type="HAMAP-Rule" id="MF_00723"/>
    </source>
</evidence>
<dbReference type="Gene3D" id="3.90.1590.10">
    <property type="entry name" value="glutathione-dependent formaldehyde- activating enzyme (gfa)"/>
    <property type="match status" value="1"/>
</dbReference>
<comment type="catalytic activity">
    <reaction evidence="5">
        <text>S-(hydroxymethyl)glutathione = glutathione + formaldehyde</text>
        <dbReference type="Rhea" id="RHEA:22488"/>
        <dbReference type="ChEBI" id="CHEBI:16842"/>
        <dbReference type="ChEBI" id="CHEBI:57925"/>
        <dbReference type="ChEBI" id="CHEBI:58758"/>
        <dbReference type="EC" id="4.4.1.22"/>
    </reaction>
</comment>
<dbReference type="UniPathway" id="UPA00562">
    <property type="reaction ID" value="UER00621"/>
</dbReference>
<keyword evidence="8" id="KW-1185">Reference proteome</keyword>
<evidence type="ECO:0000256" key="1">
    <source>
        <dbReference type="ARBA" id="ARBA00005495"/>
    </source>
</evidence>